<dbReference type="RefSeq" id="WP_138238547.1">
    <property type="nucleotide sequence ID" value="NZ_VBRY01000003.1"/>
</dbReference>
<dbReference type="GO" id="GO:0005886">
    <property type="term" value="C:plasma membrane"/>
    <property type="evidence" value="ECO:0007669"/>
    <property type="project" value="UniProtKB-SubCell"/>
</dbReference>
<comment type="function">
    <text evidence="12">Component of the F(0) channel, it forms part of the peripheral stalk, linking F(1) to F(0). The b'-subunit is a diverged and duplicated form of b found in plants and photosynthetic bacteria.</text>
</comment>
<name>A0A5R9GW94_9PROT</name>
<evidence type="ECO:0000256" key="11">
    <source>
        <dbReference type="ARBA" id="ARBA00025198"/>
    </source>
</evidence>
<keyword evidence="2 15" id="KW-0813">Transport</keyword>
<keyword evidence="9 15" id="KW-0472">Membrane</keyword>
<evidence type="ECO:0000256" key="17">
    <source>
        <dbReference type="SAM" id="Coils"/>
    </source>
</evidence>
<dbReference type="Pfam" id="PF00430">
    <property type="entry name" value="ATP-synt_B"/>
    <property type="match status" value="1"/>
</dbReference>
<keyword evidence="17" id="KW-0175">Coiled coil</keyword>
<dbReference type="InterPro" id="IPR002146">
    <property type="entry name" value="ATP_synth_b/b'su_bac/chlpt"/>
</dbReference>
<keyword evidence="4 15" id="KW-0138">CF(0)</keyword>
<evidence type="ECO:0000256" key="2">
    <source>
        <dbReference type="ARBA" id="ARBA00022448"/>
    </source>
</evidence>
<evidence type="ECO:0000256" key="15">
    <source>
        <dbReference type="HAMAP-Rule" id="MF_01398"/>
    </source>
</evidence>
<dbReference type="OrthoDB" id="9788020at2"/>
<evidence type="ECO:0000256" key="3">
    <source>
        <dbReference type="ARBA" id="ARBA00022475"/>
    </source>
</evidence>
<keyword evidence="19" id="KW-1185">Reference proteome</keyword>
<evidence type="ECO:0000256" key="14">
    <source>
        <dbReference type="ARBA" id="ARBA00037847"/>
    </source>
</evidence>
<evidence type="ECO:0000256" key="6">
    <source>
        <dbReference type="ARBA" id="ARBA00022781"/>
    </source>
</evidence>
<comment type="subunit">
    <text evidence="13">F-type ATPases have 2 components, F(1) - the catalytic core - and F(0) - the membrane proton channel. F(1) has five subunits: alpha(3), beta(3), gamma(1), delta(1), epsilon(1). F(0) has four main subunits: a(1), b(2) and c(10-14). The alpha and beta chains form an alternating ring which encloses part of the gamma chain. F(1) is attached to F(0) by a central stalk formed by the gamma and epsilon chains, while a peripheral stalk is formed by the delta and b chains.</text>
</comment>
<evidence type="ECO:0000256" key="9">
    <source>
        <dbReference type="ARBA" id="ARBA00023136"/>
    </source>
</evidence>
<keyword evidence="10 15" id="KW-0066">ATP synthesis</keyword>
<keyword evidence="8 15" id="KW-0406">Ion transport</keyword>
<dbReference type="GO" id="GO:0045259">
    <property type="term" value="C:proton-transporting ATP synthase complex"/>
    <property type="evidence" value="ECO:0007669"/>
    <property type="project" value="UniProtKB-KW"/>
</dbReference>
<comment type="subunit">
    <text evidence="15">F-type ATPases have 2 components, F(1) - the catalytic core - and F(0) - the membrane proton channel. F(1) has five subunits: alpha(3), beta(3), gamma(1), delta(1), epsilon(1). F(0) has three main subunits: a(1), b(2) and c(10-14). The alpha and beta chains form an alternating ring which encloses part of the gamma chain. F(1) is attached to F(0) by a central stalk formed by the gamma and epsilon chains, while a peripheral stalk is formed by the delta and b chains.</text>
</comment>
<dbReference type="HAMAP" id="MF_01398">
    <property type="entry name" value="ATP_synth_b_bprime"/>
    <property type="match status" value="1"/>
</dbReference>
<dbReference type="InterPro" id="IPR050059">
    <property type="entry name" value="ATP_synthase_B_chain"/>
</dbReference>
<evidence type="ECO:0000256" key="13">
    <source>
        <dbReference type="ARBA" id="ARBA00026054"/>
    </source>
</evidence>
<dbReference type="AlphaFoldDB" id="A0A5R9GW94"/>
<feature type="transmembrane region" description="Helical" evidence="15">
    <location>
        <begin position="6"/>
        <end position="26"/>
    </location>
</feature>
<protein>
    <recommendedName>
        <fullName evidence="15">ATP synthase subunit b</fullName>
    </recommendedName>
    <alternativeName>
        <fullName evidence="15">ATP synthase F(0) sector subunit b</fullName>
    </alternativeName>
    <alternativeName>
        <fullName evidence="15">ATPase subunit I</fullName>
    </alternativeName>
    <alternativeName>
        <fullName evidence="15">F-type ATPase subunit b</fullName>
        <shortName evidence="15">F-ATPase subunit b</shortName>
    </alternativeName>
</protein>
<dbReference type="PANTHER" id="PTHR33445:SF1">
    <property type="entry name" value="ATP SYNTHASE SUBUNIT B"/>
    <property type="match status" value="1"/>
</dbReference>
<sequence length="160" mass="17411">MSIDLTFIAQIIVFILMVRVLWKLLYAPLNDAMEARTKKIETGLAAAEAGVEAKARAEAEIAAKLAEAKAKAQEIIAAAEKRSAEIKEDALNKSRNEAEQILDNAREEVHAELERARQSLRAEVASIAMLAAERIVEAELDAKRHAKIIDAIVQEGLGAA</sequence>
<evidence type="ECO:0000256" key="8">
    <source>
        <dbReference type="ARBA" id="ARBA00023065"/>
    </source>
</evidence>
<dbReference type="Gene3D" id="1.20.5.620">
    <property type="entry name" value="F1F0 ATP synthase subunit B, membrane domain"/>
    <property type="match status" value="1"/>
</dbReference>
<evidence type="ECO:0000313" key="18">
    <source>
        <dbReference type="EMBL" id="TLS68212.1"/>
    </source>
</evidence>
<accession>A0A5R9GW94</accession>
<dbReference type="InterPro" id="IPR005864">
    <property type="entry name" value="ATP_synth_F0_bsu_bac"/>
</dbReference>
<evidence type="ECO:0000256" key="4">
    <source>
        <dbReference type="ARBA" id="ARBA00022547"/>
    </source>
</evidence>
<evidence type="ECO:0000256" key="10">
    <source>
        <dbReference type="ARBA" id="ARBA00023310"/>
    </source>
</evidence>
<evidence type="ECO:0000256" key="16">
    <source>
        <dbReference type="RuleBase" id="RU003848"/>
    </source>
</evidence>
<organism evidence="18 19">
    <name type="scientific">Mariprofundus erugo</name>
    <dbReference type="NCBI Taxonomy" id="2528639"/>
    <lineage>
        <taxon>Bacteria</taxon>
        <taxon>Pseudomonadati</taxon>
        <taxon>Pseudomonadota</taxon>
        <taxon>Candidatius Mariprofundia</taxon>
        <taxon>Mariprofundales</taxon>
        <taxon>Mariprofundaceae</taxon>
        <taxon>Mariprofundus</taxon>
    </lineage>
</organism>
<evidence type="ECO:0000256" key="12">
    <source>
        <dbReference type="ARBA" id="ARBA00025614"/>
    </source>
</evidence>
<feature type="coiled-coil region" evidence="17">
    <location>
        <begin position="54"/>
        <end position="115"/>
    </location>
</feature>
<comment type="similarity">
    <text evidence="1 15 16">Belongs to the ATPase B chain family.</text>
</comment>
<dbReference type="GO" id="GO:0046933">
    <property type="term" value="F:proton-transporting ATP synthase activity, rotational mechanism"/>
    <property type="evidence" value="ECO:0007669"/>
    <property type="project" value="UniProtKB-UniRule"/>
</dbReference>
<evidence type="ECO:0000256" key="1">
    <source>
        <dbReference type="ARBA" id="ARBA00005513"/>
    </source>
</evidence>
<dbReference type="EMBL" id="VBRY01000003">
    <property type="protein sequence ID" value="TLS68212.1"/>
    <property type="molecule type" value="Genomic_DNA"/>
</dbReference>
<keyword evidence="3 15" id="KW-1003">Cell membrane</keyword>
<dbReference type="CDD" id="cd06503">
    <property type="entry name" value="ATP-synt_Fo_b"/>
    <property type="match status" value="1"/>
</dbReference>
<gene>
    <name evidence="15 18" type="primary">atpF</name>
    <name evidence="18" type="ORF">FEF65_04245</name>
</gene>
<evidence type="ECO:0000256" key="5">
    <source>
        <dbReference type="ARBA" id="ARBA00022692"/>
    </source>
</evidence>
<comment type="caution">
    <text evidence="18">The sequence shown here is derived from an EMBL/GenBank/DDBJ whole genome shotgun (WGS) entry which is preliminary data.</text>
</comment>
<evidence type="ECO:0000256" key="7">
    <source>
        <dbReference type="ARBA" id="ARBA00022989"/>
    </source>
</evidence>
<keyword evidence="7 15" id="KW-1133">Transmembrane helix</keyword>
<dbReference type="PANTHER" id="PTHR33445">
    <property type="entry name" value="ATP SYNTHASE SUBUNIT B', CHLOROPLASTIC"/>
    <property type="match status" value="1"/>
</dbReference>
<comment type="function">
    <text evidence="11 15">F(1)F(0) ATP synthase produces ATP from ADP in the presence of a proton or sodium gradient. F-type ATPases consist of two structural domains, F(1) containing the extramembraneous catalytic core and F(0) containing the membrane proton channel, linked together by a central stalk and a peripheral stalk. During catalysis, ATP synthesis in the catalytic domain of F(1) is coupled via a rotary mechanism of the central stalk subunits to proton translocation.</text>
</comment>
<keyword evidence="6 15" id="KW-0375">Hydrogen ion transport</keyword>
<evidence type="ECO:0000313" key="19">
    <source>
        <dbReference type="Proteomes" id="UP000306585"/>
    </source>
</evidence>
<keyword evidence="5 15" id="KW-0812">Transmembrane</keyword>
<reference evidence="18 19" key="1">
    <citation type="journal article" date="2019" name="Appl. Environ. Microbiol.">
        <title>Environmental Evidence and Genomic Insight of Iron-oxidizing Bacteria Preference Towards More Corrosion Resistant Stainless Steel at Higher Salinities.</title>
        <authorList>
            <person name="Garrison C.E."/>
            <person name="Price K.A."/>
            <person name="Field E.K."/>
        </authorList>
    </citation>
    <scope>NUCLEOTIDE SEQUENCE [LARGE SCALE GENOMIC DNA]</scope>
    <source>
        <strain evidence="18 19">P3</strain>
    </source>
</reference>
<dbReference type="GO" id="GO:0012505">
    <property type="term" value="C:endomembrane system"/>
    <property type="evidence" value="ECO:0007669"/>
    <property type="project" value="UniProtKB-SubCell"/>
</dbReference>
<dbReference type="NCBIfam" id="TIGR01144">
    <property type="entry name" value="ATP_synt_b"/>
    <property type="match status" value="1"/>
</dbReference>
<dbReference type="InterPro" id="IPR028987">
    <property type="entry name" value="ATP_synth_B-like_membr_sf"/>
</dbReference>
<comment type="subcellular location">
    <subcellularLocation>
        <location evidence="15">Cell membrane</location>
        <topology evidence="15">Single-pass membrane protein</topology>
    </subcellularLocation>
    <subcellularLocation>
        <location evidence="14">Endomembrane system</location>
        <topology evidence="14">Single-pass membrane protein</topology>
    </subcellularLocation>
</comment>
<proteinExistence type="inferred from homology"/>
<dbReference type="Proteomes" id="UP000306585">
    <property type="component" value="Unassembled WGS sequence"/>
</dbReference>
<dbReference type="GO" id="GO:0046961">
    <property type="term" value="F:proton-transporting ATPase activity, rotational mechanism"/>
    <property type="evidence" value="ECO:0007669"/>
    <property type="project" value="TreeGrafter"/>
</dbReference>
<dbReference type="SUPFAM" id="SSF81573">
    <property type="entry name" value="F1F0 ATP synthase subunit B, membrane domain"/>
    <property type="match status" value="1"/>
</dbReference>